<comment type="similarity">
    <text evidence="1">Belongs to the membrane fusion protein (MFP) (TC 8.A.1) family.</text>
</comment>
<dbReference type="InterPro" id="IPR058637">
    <property type="entry name" value="YknX-like_C"/>
</dbReference>
<protein>
    <submittedName>
        <fullName evidence="5">Efflux RND transporter periplasmic adaptor subunit</fullName>
    </submittedName>
</protein>
<keyword evidence="3" id="KW-0732">Signal</keyword>
<evidence type="ECO:0000313" key="5">
    <source>
        <dbReference type="EMBL" id="MDK2125259.1"/>
    </source>
</evidence>
<dbReference type="RefSeq" id="WP_284101572.1">
    <property type="nucleotide sequence ID" value="NZ_JARRAF010000017.1"/>
</dbReference>
<dbReference type="Pfam" id="PF25989">
    <property type="entry name" value="YknX_C"/>
    <property type="match status" value="1"/>
</dbReference>
<organism evidence="5 6">
    <name type="scientific">Parachitinimonas caeni</name>
    <dbReference type="NCBI Taxonomy" id="3031301"/>
    <lineage>
        <taxon>Bacteria</taxon>
        <taxon>Pseudomonadati</taxon>
        <taxon>Pseudomonadota</taxon>
        <taxon>Betaproteobacteria</taxon>
        <taxon>Neisseriales</taxon>
        <taxon>Chitinibacteraceae</taxon>
        <taxon>Parachitinimonas</taxon>
    </lineage>
</organism>
<feature type="coiled-coil region" evidence="2">
    <location>
        <begin position="91"/>
        <end position="158"/>
    </location>
</feature>
<keyword evidence="2" id="KW-0175">Coiled coil</keyword>
<evidence type="ECO:0000256" key="3">
    <source>
        <dbReference type="SAM" id="SignalP"/>
    </source>
</evidence>
<proteinExistence type="inferred from homology"/>
<evidence type="ECO:0000313" key="6">
    <source>
        <dbReference type="Proteomes" id="UP001172778"/>
    </source>
</evidence>
<dbReference type="Gene3D" id="2.40.30.170">
    <property type="match status" value="1"/>
</dbReference>
<feature type="chain" id="PRO_5045882961" evidence="3">
    <location>
        <begin position="19"/>
        <end position="347"/>
    </location>
</feature>
<name>A0ABT7DZK9_9NEIS</name>
<dbReference type="EMBL" id="JARRAF010000017">
    <property type="protein sequence ID" value="MDK2125259.1"/>
    <property type="molecule type" value="Genomic_DNA"/>
</dbReference>
<feature type="signal peptide" evidence="3">
    <location>
        <begin position="1"/>
        <end position="18"/>
    </location>
</feature>
<evidence type="ECO:0000256" key="2">
    <source>
        <dbReference type="SAM" id="Coils"/>
    </source>
</evidence>
<comment type="caution">
    <text evidence="5">The sequence shown here is derived from an EMBL/GenBank/DDBJ whole genome shotgun (WGS) entry which is preliminary data.</text>
</comment>
<dbReference type="Gene3D" id="1.10.287.470">
    <property type="entry name" value="Helix hairpin bin"/>
    <property type="match status" value="1"/>
</dbReference>
<dbReference type="Gene3D" id="2.40.420.20">
    <property type="match status" value="1"/>
</dbReference>
<dbReference type="Proteomes" id="UP001172778">
    <property type="component" value="Unassembled WGS sequence"/>
</dbReference>
<sequence>MSRLLLVFFLFLAGWAQAAERSIKVGATQLQQQLWSDSIAAQGVIAPWQEMLLSNRLQGVALLELNAAVGEQVKRGSVLARFDDRLIQAELQKAQADLRRAEVALRQAQAERERSRSMRASGLINDQAMLNADTQADLAQAQQQAAAAQVALQRAKLSDTRLQAPDDGLVIARPATLGQVPALGGELFRLIRQNKLEWRAELTAQQLAQVKPGLAVQLQLPDGGSAQGKLRQLAGALEGQSRLGLAYVDLIQPGSAKAAMYASGQIELGRRPALVLPATAVLLRDGRPVVFKLVQGRALKQAVQTGRRQGEWVEIVQGLRPGESVVLQGAGFLQGGEALSVVAAGGK</sequence>
<dbReference type="Gene3D" id="2.40.50.100">
    <property type="match status" value="1"/>
</dbReference>
<evidence type="ECO:0000259" key="4">
    <source>
        <dbReference type="Pfam" id="PF25989"/>
    </source>
</evidence>
<evidence type="ECO:0000256" key="1">
    <source>
        <dbReference type="ARBA" id="ARBA00009477"/>
    </source>
</evidence>
<dbReference type="NCBIfam" id="TIGR01730">
    <property type="entry name" value="RND_mfp"/>
    <property type="match status" value="1"/>
</dbReference>
<accession>A0ABT7DZK9</accession>
<dbReference type="PANTHER" id="PTHR30469:SF15">
    <property type="entry name" value="HLYD FAMILY OF SECRETION PROTEINS"/>
    <property type="match status" value="1"/>
</dbReference>
<feature type="domain" description="YknX-like C-terminal permuted SH3-like" evidence="4">
    <location>
        <begin position="273"/>
        <end position="338"/>
    </location>
</feature>
<reference evidence="5" key="1">
    <citation type="submission" date="2023-03" db="EMBL/GenBank/DDBJ databases">
        <title>Chitinimonas shenzhenensis gen. nov., sp. nov., a novel member of family Burkholderiaceae isolated from activated sludge collected in Shen Zhen, China.</title>
        <authorList>
            <person name="Wang X."/>
        </authorList>
    </citation>
    <scope>NUCLEOTIDE SEQUENCE</scope>
    <source>
        <strain evidence="5">DQS-5</strain>
    </source>
</reference>
<gene>
    <name evidence="5" type="ORF">PZA18_14475</name>
</gene>
<dbReference type="InterPro" id="IPR006143">
    <property type="entry name" value="RND_pump_MFP"/>
</dbReference>
<dbReference type="PANTHER" id="PTHR30469">
    <property type="entry name" value="MULTIDRUG RESISTANCE PROTEIN MDTA"/>
    <property type="match status" value="1"/>
</dbReference>
<dbReference type="SUPFAM" id="SSF111369">
    <property type="entry name" value="HlyD-like secretion proteins"/>
    <property type="match status" value="1"/>
</dbReference>
<keyword evidence="6" id="KW-1185">Reference proteome</keyword>